<keyword evidence="1" id="KW-0800">Toxin</keyword>
<comment type="caution">
    <text evidence="4">Lacks conserved residue(s) required for the propagation of feature annotation.</text>
</comment>
<feature type="disulfide bond" evidence="4">
    <location>
        <begin position="53"/>
        <end position="66"/>
    </location>
</feature>
<dbReference type="PANTHER" id="PTHR22906:SF21">
    <property type="entry name" value="SEMA DOMAIN-CONTAINING PROTEIN"/>
    <property type="match status" value="1"/>
</dbReference>
<keyword evidence="8" id="KW-1185">Reference proteome</keyword>
<dbReference type="OrthoDB" id="5985519at2759"/>
<dbReference type="AlphaFoldDB" id="A0A2B4SHB7"/>
<dbReference type="GO" id="GO:0090729">
    <property type="term" value="F:toxin activity"/>
    <property type="evidence" value="ECO:0007669"/>
    <property type="project" value="UniProtKB-KW"/>
</dbReference>
<dbReference type="PANTHER" id="PTHR22906">
    <property type="entry name" value="PROPERDIN"/>
    <property type="match status" value="1"/>
</dbReference>
<evidence type="ECO:0000259" key="6">
    <source>
        <dbReference type="PROSITE" id="PS51670"/>
    </source>
</evidence>
<dbReference type="InterPro" id="IPR000884">
    <property type="entry name" value="TSP1_rpt"/>
</dbReference>
<sequence>MERQLLFIFLFLLTFSFSLSNEELEADLAEEVEDLLGCYDKSKYWCIKFSNYCSHIFVSTSCPKTCGQCSDGGTWSSWSPYGECSKSCNGGYQFRSRKCNNASSFQGRSTCSGPAMETQICNEYVPCSDGASLAAMESAEGQWTAWGAYTPCSKSCGGGMQSRIRKCVNPSLPHSLKTCQGAFRQHRQCKLDPCPVDGGWTSWGPYRPCSKSCSVGVQYKYRKCEKPAPQHGGKRCVGHYKISRHCNAGACAVDGNWSPWSVFGQCSKTCGGGLKYRTRSCNSPPPSNGGKSCPGPSREAMDCNTNACPVDGKWSHWSSFGGCTATCGGGFRYRRRKCDHPAPANGGKKCPGASFQSIGCNVQACPDIEGAASHVEEAHNTEPGSAAIHHQKTVEQAVEDRTNKQEAVIHVLAKLTVTGPLGADMVNAANLVEEVINTGTGTATIPLRQTVEQAVEGRADKQENVIHVLAKLTVTGPLGVGMVNAASLAVEVINTEPASATIRLQQTVEHDVEDRAEDRDAVIHVLVKLTVIGPHGADTVNAAGRVEEDINTEPESVTIHHQQTVVKTVEDQADEREAVIYVLVKLRVDGLTGVLIANVVARVGREARKQDIARAPALMRIMHMVVLHVEDTPNRRGNAGERFLVEKVATINGNNHLYTSVARVLSKFCKGI</sequence>
<comment type="caution">
    <text evidence="7">The sequence shown here is derived from an EMBL/GenBank/DDBJ whole genome shotgun (WGS) entry which is preliminary data.</text>
</comment>
<evidence type="ECO:0000313" key="7">
    <source>
        <dbReference type="EMBL" id="PFX28776.1"/>
    </source>
</evidence>
<feature type="domain" description="ShKT" evidence="6">
    <location>
        <begin position="38"/>
        <end position="69"/>
    </location>
</feature>
<dbReference type="Proteomes" id="UP000225706">
    <property type="component" value="Unassembled WGS sequence"/>
</dbReference>
<dbReference type="SMART" id="SM00209">
    <property type="entry name" value="TSP1"/>
    <property type="match status" value="5"/>
</dbReference>
<dbReference type="Pfam" id="PF00090">
    <property type="entry name" value="TSP_1"/>
    <property type="match status" value="5"/>
</dbReference>
<dbReference type="InterPro" id="IPR052065">
    <property type="entry name" value="Compl_asym_regulator"/>
</dbReference>
<feature type="chain" id="PRO_5012044149" evidence="5">
    <location>
        <begin position="21"/>
        <end position="672"/>
    </location>
</feature>
<accession>A0A2B4SHB7</accession>
<dbReference type="SUPFAM" id="SSF82895">
    <property type="entry name" value="TSP-1 type 1 repeat"/>
    <property type="match status" value="5"/>
</dbReference>
<dbReference type="InterPro" id="IPR036383">
    <property type="entry name" value="TSP1_rpt_sf"/>
</dbReference>
<evidence type="ECO:0000256" key="2">
    <source>
        <dbReference type="ARBA" id="ARBA00022737"/>
    </source>
</evidence>
<keyword evidence="5" id="KW-0732">Signal</keyword>
<evidence type="ECO:0000256" key="1">
    <source>
        <dbReference type="ARBA" id="ARBA00022656"/>
    </source>
</evidence>
<dbReference type="PROSITE" id="PS50092">
    <property type="entry name" value="TSP1"/>
    <property type="match status" value="5"/>
</dbReference>
<evidence type="ECO:0000256" key="4">
    <source>
        <dbReference type="PROSITE-ProRule" id="PRU01005"/>
    </source>
</evidence>
<dbReference type="EMBL" id="LSMT01000077">
    <property type="protein sequence ID" value="PFX28776.1"/>
    <property type="molecule type" value="Genomic_DNA"/>
</dbReference>
<organism evidence="7 8">
    <name type="scientific">Stylophora pistillata</name>
    <name type="common">Smooth cauliflower coral</name>
    <dbReference type="NCBI Taxonomy" id="50429"/>
    <lineage>
        <taxon>Eukaryota</taxon>
        <taxon>Metazoa</taxon>
        <taxon>Cnidaria</taxon>
        <taxon>Anthozoa</taxon>
        <taxon>Hexacorallia</taxon>
        <taxon>Scleractinia</taxon>
        <taxon>Astrocoeniina</taxon>
        <taxon>Pocilloporidae</taxon>
        <taxon>Stylophora</taxon>
    </lineage>
</organism>
<keyword evidence="2" id="KW-0677">Repeat</keyword>
<feature type="signal peptide" evidence="5">
    <location>
        <begin position="1"/>
        <end position="20"/>
    </location>
</feature>
<protein>
    <submittedName>
        <fullName evidence="7">Hemicentin-1</fullName>
    </submittedName>
</protein>
<evidence type="ECO:0000256" key="3">
    <source>
        <dbReference type="ARBA" id="ARBA00023157"/>
    </source>
</evidence>
<proteinExistence type="predicted"/>
<dbReference type="InterPro" id="IPR003582">
    <property type="entry name" value="ShKT_dom"/>
</dbReference>
<keyword evidence="3 4" id="KW-1015">Disulfide bond</keyword>
<reference evidence="8" key="1">
    <citation type="journal article" date="2017" name="bioRxiv">
        <title>Comparative analysis of the genomes of Stylophora pistillata and Acropora digitifera provides evidence for extensive differences between species of corals.</title>
        <authorList>
            <person name="Voolstra C.R."/>
            <person name="Li Y."/>
            <person name="Liew Y.J."/>
            <person name="Baumgarten S."/>
            <person name="Zoccola D."/>
            <person name="Flot J.-F."/>
            <person name="Tambutte S."/>
            <person name="Allemand D."/>
            <person name="Aranda M."/>
        </authorList>
    </citation>
    <scope>NUCLEOTIDE SEQUENCE [LARGE SCALE GENOMIC DNA]</scope>
</reference>
<evidence type="ECO:0000313" key="8">
    <source>
        <dbReference type="Proteomes" id="UP000225706"/>
    </source>
</evidence>
<dbReference type="PRINTS" id="PR01705">
    <property type="entry name" value="TSP1REPEAT"/>
</dbReference>
<dbReference type="PROSITE" id="PS51670">
    <property type="entry name" value="SHKT"/>
    <property type="match status" value="1"/>
</dbReference>
<dbReference type="FunFam" id="2.20.100.10:FF:000001">
    <property type="entry name" value="semaphorin-5A isoform X1"/>
    <property type="match status" value="4"/>
</dbReference>
<dbReference type="Gene3D" id="2.20.100.10">
    <property type="entry name" value="Thrombospondin type-1 (TSP1) repeat"/>
    <property type="match status" value="5"/>
</dbReference>
<name>A0A2B4SHB7_STYPI</name>
<dbReference type="FunFam" id="2.20.100.10:FF:000002">
    <property type="entry name" value="Unc-5 netrin receptor C"/>
    <property type="match status" value="1"/>
</dbReference>
<gene>
    <name evidence="7" type="primary">HMCN1</name>
    <name evidence="7" type="ORF">AWC38_SpisGene6482</name>
</gene>
<evidence type="ECO:0000256" key="5">
    <source>
        <dbReference type="SAM" id="SignalP"/>
    </source>
</evidence>